<keyword evidence="1" id="KW-0175">Coiled coil</keyword>
<keyword evidence="4" id="KW-1185">Reference proteome</keyword>
<proteinExistence type="predicted"/>
<evidence type="ECO:0000313" key="3">
    <source>
        <dbReference type="EMBL" id="ADL36154.1"/>
    </source>
</evidence>
<keyword evidence="2" id="KW-0732">Signal</keyword>
<reference evidence="3 4" key="1">
    <citation type="journal article" date="2010" name="PLoS ONE">
        <title>The glycobiome of the rumen bacterium Butyrivibrio proteoclasticus B316(T) highlights adaptation to a polysaccharide-rich environment.</title>
        <authorList>
            <person name="Kelly W.J."/>
            <person name="Leahy S.C."/>
            <person name="Altermann E."/>
            <person name="Yeoman C.J."/>
            <person name="Dunne J.C."/>
            <person name="Kong Z."/>
            <person name="Pacheco D.M."/>
            <person name="Li D."/>
            <person name="Noel S.J."/>
            <person name="Moon C.D."/>
            <person name="Cookson A.L."/>
            <person name="Attwood G.T."/>
        </authorList>
    </citation>
    <scope>NUCLEOTIDE SEQUENCE [LARGE SCALE GENOMIC DNA]</scope>
    <source>
        <strain evidence="4">ATCC 51982 / DSM 14932 / B316</strain>
        <plasmid evidence="4">Plasmid pCY360</plasmid>
    </source>
</reference>
<feature type="chain" id="PRO_5003139941" evidence="2">
    <location>
        <begin position="28"/>
        <end position="907"/>
    </location>
</feature>
<organism evidence="3 4">
    <name type="scientific">Butyrivibrio proteoclasticus (strain ATCC 51982 / DSM 14932 / B316)</name>
    <name type="common">Clostridium proteoclasticum</name>
    <dbReference type="NCBI Taxonomy" id="515622"/>
    <lineage>
        <taxon>Bacteria</taxon>
        <taxon>Bacillati</taxon>
        <taxon>Bacillota</taxon>
        <taxon>Clostridia</taxon>
        <taxon>Lachnospirales</taxon>
        <taxon>Lachnospiraceae</taxon>
        <taxon>Butyrivibrio</taxon>
    </lineage>
</organism>
<geneLocation type="plasmid" evidence="3 4">
    <name>pCY360</name>
</geneLocation>
<evidence type="ECO:0000256" key="2">
    <source>
        <dbReference type="SAM" id="SignalP"/>
    </source>
</evidence>
<protein>
    <submittedName>
        <fullName evidence="3">Uncharacterized protein</fullName>
    </submittedName>
</protein>
<accession>E0S422</accession>
<dbReference type="Proteomes" id="UP000001299">
    <property type="component" value="Plasmid pCY360"/>
</dbReference>
<dbReference type="Gene3D" id="1.10.287.1490">
    <property type="match status" value="1"/>
</dbReference>
<evidence type="ECO:0000313" key="4">
    <source>
        <dbReference type="Proteomes" id="UP000001299"/>
    </source>
</evidence>
<dbReference type="KEGG" id="bpb:bpr_II216"/>
<evidence type="ECO:0000256" key="1">
    <source>
        <dbReference type="SAM" id="Coils"/>
    </source>
</evidence>
<name>E0S422_BUTPB</name>
<dbReference type="EMBL" id="CP001812">
    <property type="protein sequence ID" value="ADL36154.1"/>
    <property type="molecule type" value="Genomic_DNA"/>
</dbReference>
<dbReference type="HOGENOM" id="CLU_348748_0_0_9"/>
<feature type="coiled-coil region" evidence="1">
    <location>
        <begin position="367"/>
        <end position="438"/>
    </location>
</feature>
<gene>
    <name evidence="3" type="ordered locus">bpr_II216</name>
</gene>
<feature type="coiled-coil region" evidence="1">
    <location>
        <begin position="165"/>
        <end position="247"/>
    </location>
</feature>
<feature type="signal peptide" evidence="2">
    <location>
        <begin position="1"/>
        <end position="27"/>
    </location>
</feature>
<keyword evidence="3" id="KW-0614">Plasmid</keyword>
<sequence length="907" mass="95327">MQRKDTSKRTLAIVAAAALMIGSFGGAAGSTAYRAINDKSKETAIAKDRVVETQDEIKTITQQYVEEYLSQDPDVQNGIIKSDDVSEDLAQRAAEIVTANLINGSYEGIVTNTEIKALEAKLTKLVGSYDLTNEQTKALSKSVAAIIEADLDSKNTKATGETTLSKAVLENIDALEKRISAVEADVTELKNTVSSIQSETASLKKDTTKTTIDYASSSTVSDLQTKYNNLLERYNKQSETINNLIKEQGSSSSVNTSVISTLRSEIASMKSSLDSLKTSLQGQISALEAQIENIPEDDGDNSEEIAKLKESVTAKEGEITALKEKATSLQGQIDSMVSANASSEAQLQGEIDELKTSDAQKASQEDVTALETELGETQAKLAQAEADLIAANTAIGSLETATGLKADASVVETLKESLEELQGTVSDIDDKKADLETLDNMLSGMVTALGGTTAATTNDNVTAMTASLASLKETVSGLSSRVGALEVKLQNVGDNVTIGSGANVGPNVNIPFSFGEVNGQYGYFDNNNSFIGFKSQTDIDSAVSAAKVGTATAADVLEGKTFTNADSSGIEGTMKKTPAATYTPGTADQTIAAGTYLSGDQTIKGDADLKAENIKAGTSIYNIDGTYTNDATVSAAQILKGYTAYVKGSKITGTIESLGTKTYTPSYTDQTIAAGQFLSGVQTIKGDNNLKPENIASGISVFNIKGTYTSDATATAKQILTGYTAYVNGSKVAGSIKINPEKVYGAYKSTTKVNAVTSGTTTLSDIVLGAGSQITLPAGFYDKDTVVKNGVPSGGTGDTGTITFTGDYWPDQTVTINVGYRPSIAFYCFHQGNGVQMAYYDSSVSTTEYYAIGGVGGGYAPAVLGYPYTLNPNGYMYITDTGFQAKMSALSGHYQGSSYKAHWVTLK</sequence>
<dbReference type="RefSeq" id="WP_013282803.1">
    <property type="nucleotide sequence ID" value="NC_014389.1"/>
</dbReference>
<dbReference type="AlphaFoldDB" id="E0S422"/>